<reference evidence="3" key="1">
    <citation type="submission" date="2022-03" db="EMBL/GenBank/DDBJ databases">
        <title>Draft genome sequence of Aduncisulcus paluster, a free-living microaerophilic Fornicata.</title>
        <authorList>
            <person name="Yuyama I."/>
            <person name="Kume K."/>
            <person name="Tamura T."/>
            <person name="Inagaki Y."/>
            <person name="Hashimoto T."/>
        </authorList>
    </citation>
    <scope>NUCLEOTIDE SEQUENCE</scope>
    <source>
        <strain evidence="3">NY0171</strain>
    </source>
</reference>
<evidence type="ECO:0000259" key="2">
    <source>
        <dbReference type="PROSITE" id="PS50026"/>
    </source>
</evidence>
<feature type="non-terminal residue" evidence="3">
    <location>
        <position position="573"/>
    </location>
</feature>
<dbReference type="InterPro" id="IPR001611">
    <property type="entry name" value="Leu-rich_rpt"/>
</dbReference>
<keyword evidence="1" id="KW-1015">Disulfide bond</keyword>
<dbReference type="PROSITE" id="PS01186">
    <property type="entry name" value="EGF_2"/>
    <property type="match status" value="1"/>
</dbReference>
<name>A0ABQ5JYY0_9EUKA</name>
<protein>
    <recommendedName>
        <fullName evidence="2">EGF-like domain-containing protein</fullName>
    </recommendedName>
</protein>
<dbReference type="PROSITE" id="PS00022">
    <property type="entry name" value="EGF_1"/>
    <property type="match status" value="1"/>
</dbReference>
<keyword evidence="4" id="KW-1185">Reference proteome</keyword>
<dbReference type="InterPro" id="IPR032675">
    <property type="entry name" value="LRR_dom_sf"/>
</dbReference>
<dbReference type="Gene3D" id="3.80.10.10">
    <property type="entry name" value="Ribonuclease Inhibitor"/>
    <property type="match status" value="1"/>
</dbReference>
<comment type="caution">
    <text evidence="1">Lacks conserved residue(s) required for the propagation of feature annotation.</text>
</comment>
<feature type="domain" description="EGF-like" evidence="2">
    <location>
        <begin position="484"/>
        <end position="525"/>
    </location>
</feature>
<dbReference type="SUPFAM" id="SSF52058">
    <property type="entry name" value="L domain-like"/>
    <property type="match status" value="1"/>
</dbReference>
<dbReference type="EMBL" id="BQXS01011997">
    <property type="protein sequence ID" value="GKT18917.1"/>
    <property type="molecule type" value="Genomic_DNA"/>
</dbReference>
<proteinExistence type="predicted"/>
<feature type="disulfide bond" evidence="1">
    <location>
        <begin position="515"/>
        <end position="524"/>
    </location>
</feature>
<dbReference type="PROSITE" id="PS50026">
    <property type="entry name" value="EGF_3"/>
    <property type="match status" value="1"/>
</dbReference>
<feature type="non-terminal residue" evidence="3">
    <location>
        <position position="1"/>
    </location>
</feature>
<comment type="caution">
    <text evidence="3">The sequence shown here is derived from an EMBL/GenBank/DDBJ whole genome shotgun (WGS) entry which is preliminary data.</text>
</comment>
<evidence type="ECO:0000313" key="4">
    <source>
        <dbReference type="Proteomes" id="UP001057375"/>
    </source>
</evidence>
<sequence>DPFNTAQALSANVVCTQTKSGSNTWYAVCASDSMTSYSDASTITCTRATNSSHSCIGGCAYGTECRSVSSTDPTAGECVEVLSDDVLHSCVSALFPSGSVHIDSLVSPVLLSVASLKTLVSVDDGTGTISPSLSCSGDTISDLAGIEHLTEITHIDLSCSSGSDGFSLLPLTHLTNMISLNIDSCDSLAESLPFLYGIYDTLQDLSLNNIQLSNESQNVLGNFTSLASLKLNSCGLNEIPNLSSSRYSLSYLDIGNCSIDNLLPIFEYSLMRIEVLFANDNMIYDPTPLYLLCDSLVNLDISNNYICDIDSAEFISHFSILSQDNLNVDSQYECSCSTIPKLVDNKICRELWPESSSIVCAAYSYRELDSSNEDGFSCISLASPTYPSFNFGLPNETARCLACSDNNTLNMECLNMLSYDPSYLGEYDPECDCSLGWYGEDCNEGCPVISGVENMCGIDYGYGTCNSESRSCICSLGWGGDNCSENHCDVTDESVTCSSHGDCVQLAATASYCVCDQGFGGSSCSETVCNIDSNGFFCSGVGECIKNTSGEFHCASCALGFIQNDDKTDCISS</sequence>
<evidence type="ECO:0000313" key="3">
    <source>
        <dbReference type="EMBL" id="GKT18917.1"/>
    </source>
</evidence>
<dbReference type="SMART" id="SM00181">
    <property type="entry name" value="EGF"/>
    <property type="match status" value="4"/>
</dbReference>
<evidence type="ECO:0000256" key="1">
    <source>
        <dbReference type="PROSITE-ProRule" id="PRU00076"/>
    </source>
</evidence>
<dbReference type="Gene3D" id="2.10.25.10">
    <property type="entry name" value="Laminin"/>
    <property type="match status" value="1"/>
</dbReference>
<gene>
    <name evidence="3" type="ORF">ADUPG1_011405</name>
</gene>
<accession>A0ABQ5JYY0</accession>
<organism evidence="3 4">
    <name type="scientific">Aduncisulcus paluster</name>
    <dbReference type="NCBI Taxonomy" id="2918883"/>
    <lineage>
        <taxon>Eukaryota</taxon>
        <taxon>Metamonada</taxon>
        <taxon>Carpediemonas-like organisms</taxon>
        <taxon>Aduncisulcus</taxon>
    </lineage>
</organism>
<keyword evidence="1" id="KW-0245">EGF-like domain</keyword>
<dbReference type="Proteomes" id="UP001057375">
    <property type="component" value="Unassembled WGS sequence"/>
</dbReference>
<dbReference type="InterPro" id="IPR000742">
    <property type="entry name" value="EGF"/>
</dbReference>
<dbReference type="PROSITE" id="PS51450">
    <property type="entry name" value="LRR"/>
    <property type="match status" value="1"/>
</dbReference>